<dbReference type="GO" id="GO:0005524">
    <property type="term" value="F:ATP binding"/>
    <property type="evidence" value="ECO:0007669"/>
    <property type="project" value="UniProtKB-UniRule"/>
</dbReference>
<keyword evidence="4 8" id="KW-0418">Kinase</keyword>
<dbReference type="STRING" id="2769.R7QD24"/>
<keyword evidence="2" id="KW-0808">Transferase</keyword>
<proteinExistence type="predicted"/>
<dbReference type="Pfam" id="PF00069">
    <property type="entry name" value="Pkinase"/>
    <property type="match status" value="1"/>
</dbReference>
<dbReference type="PROSITE" id="PS50011">
    <property type="entry name" value="PROTEIN_KINASE_DOM"/>
    <property type="match status" value="1"/>
</dbReference>
<sequence length="515" mass="58449">MSPARTSRFEAWRPLPSRQVPSAHRAPLHHATSGLLSLYSRCNPAFLFIRSVPRRCLTKPTHPAGNDGYDNIHHDYILHVNDTLSDGRGNDFVVLDLLGTGTFGQVVKCRHFTAGTIVAVKVIKNQPAYFNQAWVEINILRILHFNNSSDDTRHIVNFHNHFIFRGHLCLVFERLSINLYELLKQNSYVGLNFDTLRTFLSQLLNALNVLVLSEVIHCDLKPENILLENLDTANVKIIDFGSACQLHYPIYSYVQSRFYRAPEVLLGCPEYDSKIDMWSLGCVAGELFLGIPLFPGQNEMNMVSRIVEMLGDMPDRFLRRCQNTSKFFYPVRAGETAPDDVHLFHLKSSAQYEQENNTTLPEWKRFFKEKKLRDIIMTYPFRTPAPHADEIALRESFNDLLNGMLRVDPRDRWNPADALQHPFMKGEPLPGGQPWVPPSRPYRTPGSKPILIQQPGTMAPTPMDEVYSASAPNFTPQGRLNMNTTWGTGAGGHATVVGRGSMPRGQHVLWRGDEC</sequence>
<dbReference type="GO" id="GO:0005737">
    <property type="term" value="C:cytoplasm"/>
    <property type="evidence" value="ECO:0007669"/>
    <property type="project" value="TreeGrafter"/>
</dbReference>
<protein>
    <submittedName>
        <fullName evidence="8">Serine/threonine protein kinase</fullName>
    </submittedName>
</protein>
<dbReference type="Gene3D" id="1.10.510.10">
    <property type="entry name" value="Transferase(Phosphotransferase) domain 1"/>
    <property type="match status" value="1"/>
</dbReference>
<evidence type="ECO:0000256" key="4">
    <source>
        <dbReference type="ARBA" id="ARBA00022777"/>
    </source>
</evidence>
<evidence type="ECO:0000256" key="5">
    <source>
        <dbReference type="ARBA" id="ARBA00022840"/>
    </source>
</evidence>
<evidence type="ECO:0000259" key="7">
    <source>
        <dbReference type="PROSITE" id="PS50011"/>
    </source>
</evidence>
<evidence type="ECO:0000256" key="1">
    <source>
        <dbReference type="ARBA" id="ARBA00022527"/>
    </source>
</evidence>
<evidence type="ECO:0000256" key="3">
    <source>
        <dbReference type="ARBA" id="ARBA00022741"/>
    </source>
</evidence>
<dbReference type="SUPFAM" id="SSF56112">
    <property type="entry name" value="Protein kinase-like (PK-like)"/>
    <property type="match status" value="1"/>
</dbReference>
<evidence type="ECO:0000313" key="8">
    <source>
        <dbReference type="EMBL" id="CDF35336.1"/>
    </source>
</evidence>
<accession>R7QD24</accession>
<dbReference type="GeneID" id="17322874"/>
<dbReference type="OrthoDB" id="9332038at2759"/>
<feature type="domain" description="Protein kinase" evidence="7">
    <location>
        <begin position="92"/>
        <end position="424"/>
    </location>
</feature>
<dbReference type="KEGG" id="ccp:CHC_T00008683001"/>
<reference evidence="9" key="1">
    <citation type="journal article" date="2013" name="Proc. Natl. Acad. Sci. U.S.A.">
        <title>Genome structure and metabolic features in the red seaweed Chondrus crispus shed light on evolution of the Archaeplastida.</title>
        <authorList>
            <person name="Collen J."/>
            <person name="Porcel B."/>
            <person name="Carre W."/>
            <person name="Ball S.G."/>
            <person name="Chaparro C."/>
            <person name="Tonon T."/>
            <person name="Barbeyron T."/>
            <person name="Michel G."/>
            <person name="Noel B."/>
            <person name="Valentin K."/>
            <person name="Elias M."/>
            <person name="Artiguenave F."/>
            <person name="Arun A."/>
            <person name="Aury J.M."/>
            <person name="Barbosa-Neto J.F."/>
            <person name="Bothwell J.H."/>
            <person name="Bouget F.Y."/>
            <person name="Brillet L."/>
            <person name="Cabello-Hurtado F."/>
            <person name="Capella-Gutierrez S."/>
            <person name="Charrier B."/>
            <person name="Cladiere L."/>
            <person name="Cock J.M."/>
            <person name="Coelho S.M."/>
            <person name="Colleoni C."/>
            <person name="Czjzek M."/>
            <person name="Da Silva C."/>
            <person name="Delage L."/>
            <person name="Denoeud F."/>
            <person name="Deschamps P."/>
            <person name="Dittami S.M."/>
            <person name="Gabaldon T."/>
            <person name="Gachon C.M."/>
            <person name="Groisillier A."/>
            <person name="Herve C."/>
            <person name="Jabbari K."/>
            <person name="Katinka M."/>
            <person name="Kloareg B."/>
            <person name="Kowalczyk N."/>
            <person name="Labadie K."/>
            <person name="Leblanc C."/>
            <person name="Lopez P.J."/>
            <person name="McLachlan D.H."/>
            <person name="Meslet-Cladiere L."/>
            <person name="Moustafa A."/>
            <person name="Nehr Z."/>
            <person name="Nyvall Collen P."/>
            <person name="Panaud O."/>
            <person name="Partensky F."/>
            <person name="Poulain J."/>
            <person name="Rensing S.A."/>
            <person name="Rousvoal S."/>
            <person name="Samson G."/>
            <person name="Symeonidi A."/>
            <person name="Weissenbach J."/>
            <person name="Zambounis A."/>
            <person name="Wincker P."/>
            <person name="Boyen C."/>
        </authorList>
    </citation>
    <scope>NUCLEOTIDE SEQUENCE [LARGE SCALE GENOMIC DNA]</scope>
    <source>
        <strain evidence="9">cv. Stackhouse</strain>
    </source>
</reference>
<dbReference type="RefSeq" id="XP_005715155.1">
    <property type="nucleotide sequence ID" value="XM_005715098.1"/>
</dbReference>
<gene>
    <name evidence="8" type="ORF">CHC_T00008683001</name>
</gene>
<dbReference type="Gene3D" id="3.30.200.20">
    <property type="entry name" value="Phosphorylase Kinase, domain 1"/>
    <property type="match status" value="1"/>
</dbReference>
<dbReference type="InterPro" id="IPR017441">
    <property type="entry name" value="Protein_kinase_ATP_BS"/>
</dbReference>
<organism evidence="8 9">
    <name type="scientific">Chondrus crispus</name>
    <name type="common">Carrageen Irish moss</name>
    <name type="synonym">Polymorpha crispa</name>
    <dbReference type="NCBI Taxonomy" id="2769"/>
    <lineage>
        <taxon>Eukaryota</taxon>
        <taxon>Rhodophyta</taxon>
        <taxon>Florideophyceae</taxon>
        <taxon>Rhodymeniophycidae</taxon>
        <taxon>Gigartinales</taxon>
        <taxon>Gigartinaceae</taxon>
        <taxon>Chondrus</taxon>
    </lineage>
</organism>
<dbReference type="PROSITE" id="PS00107">
    <property type="entry name" value="PROTEIN_KINASE_ATP"/>
    <property type="match status" value="1"/>
</dbReference>
<evidence type="ECO:0000313" key="9">
    <source>
        <dbReference type="Proteomes" id="UP000012073"/>
    </source>
</evidence>
<dbReference type="PANTHER" id="PTHR24058:SF17">
    <property type="entry name" value="HOMEODOMAIN INTERACTING PROTEIN KINASE, ISOFORM D"/>
    <property type="match status" value="1"/>
</dbReference>
<dbReference type="GO" id="GO:0004674">
    <property type="term" value="F:protein serine/threonine kinase activity"/>
    <property type="evidence" value="ECO:0007669"/>
    <property type="project" value="UniProtKB-KW"/>
</dbReference>
<dbReference type="InterPro" id="IPR011009">
    <property type="entry name" value="Kinase-like_dom_sf"/>
</dbReference>
<feature type="binding site" evidence="6">
    <location>
        <position position="121"/>
    </location>
    <ligand>
        <name>ATP</name>
        <dbReference type="ChEBI" id="CHEBI:30616"/>
    </ligand>
</feature>
<dbReference type="InterPro" id="IPR050494">
    <property type="entry name" value="Ser_Thr_dual-spec_kinase"/>
</dbReference>
<keyword evidence="5 6" id="KW-0067">ATP-binding</keyword>
<keyword evidence="1 8" id="KW-0723">Serine/threonine-protein kinase</keyword>
<dbReference type="Gramene" id="CDF35336">
    <property type="protein sequence ID" value="CDF35336"/>
    <property type="gene ID" value="CHC_T00008683001"/>
</dbReference>
<dbReference type="PANTHER" id="PTHR24058">
    <property type="entry name" value="DUAL SPECIFICITY PROTEIN KINASE"/>
    <property type="match status" value="1"/>
</dbReference>
<dbReference type="SMART" id="SM00220">
    <property type="entry name" value="S_TKc"/>
    <property type="match status" value="1"/>
</dbReference>
<dbReference type="EMBL" id="HG001728">
    <property type="protein sequence ID" value="CDF35336.1"/>
    <property type="molecule type" value="Genomic_DNA"/>
</dbReference>
<evidence type="ECO:0000256" key="2">
    <source>
        <dbReference type="ARBA" id="ARBA00022679"/>
    </source>
</evidence>
<keyword evidence="3 6" id="KW-0547">Nucleotide-binding</keyword>
<evidence type="ECO:0000256" key="6">
    <source>
        <dbReference type="PROSITE-ProRule" id="PRU10141"/>
    </source>
</evidence>
<name>R7QD24_CHOCR</name>
<keyword evidence="9" id="KW-1185">Reference proteome</keyword>
<dbReference type="GO" id="GO:0004713">
    <property type="term" value="F:protein tyrosine kinase activity"/>
    <property type="evidence" value="ECO:0007669"/>
    <property type="project" value="TreeGrafter"/>
</dbReference>
<dbReference type="Proteomes" id="UP000012073">
    <property type="component" value="Unassembled WGS sequence"/>
</dbReference>
<dbReference type="PROSITE" id="PS00108">
    <property type="entry name" value="PROTEIN_KINASE_ST"/>
    <property type="match status" value="1"/>
</dbReference>
<dbReference type="InterPro" id="IPR008271">
    <property type="entry name" value="Ser/Thr_kinase_AS"/>
</dbReference>
<dbReference type="OMA" id="WVEINIL"/>
<dbReference type="InterPro" id="IPR000719">
    <property type="entry name" value="Prot_kinase_dom"/>
</dbReference>
<dbReference type="AlphaFoldDB" id="R7QD24"/>